<gene>
    <name evidence="2" type="ORF">DFR51_1904</name>
</gene>
<feature type="domain" description="SnoaL-like" evidence="1">
    <location>
        <begin position="14"/>
        <end position="112"/>
    </location>
</feature>
<name>A0ABX9SXR3_SPHMI</name>
<protein>
    <submittedName>
        <fullName evidence="2">Uncharacterized protein (TIGR02246 family)</fullName>
    </submittedName>
</protein>
<dbReference type="EMBL" id="RBWX01000008">
    <property type="protein sequence ID" value="RKS88699.1"/>
    <property type="molecule type" value="Genomic_DNA"/>
</dbReference>
<organism evidence="2 3">
    <name type="scientific">Sphingosinicella microcystinivorans</name>
    <dbReference type="NCBI Taxonomy" id="335406"/>
    <lineage>
        <taxon>Bacteria</taxon>
        <taxon>Pseudomonadati</taxon>
        <taxon>Pseudomonadota</taxon>
        <taxon>Alphaproteobacteria</taxon>
        <taxon>Sphingomonadales</taxon>
        <taxon>Sphingosinicellaceae</taxon>
        <taxon>Sphingosinicella</taxon>
    </lineage>
</organism>
<evidence type="ECO:0000313" key="3">
    <source>
        <dbReference type="Proteomes" id="UP000276029"/>
    </source>
</evidence>
<dbReference type="RefSeq" id="WP_160119029.1">
    <property type="nucleotide sequence ID" value="NZ_AP018711.1"/>
</dbReference>
<dbReference type="InterPro" id="IPR037401">
    <property type="entry name" value="SnoaL-like"/>
</dbReference>
<dbReference type="Gene3D" id="3.10.450.50">
    <property type="match status" value="1"/>
</dbReference>
<proteinExistence type="predicted"/>
<reference evidence="2 3" key="1">
    <citation type="submission" date="2018-10" db="EMBL/GenBank/DDBJ databases">
        <title>Genomic Encyclopedia of Type Strains, Phase IV (KMG-IV): sequencing the most valuable type-strain genomes for metagenomic binning, comparative biology and taxonomic classification.</title>
        <authorList>
            <person name="Goeker M."/>
        </authorList>
    </citation>
    <scope>NUCLEOTIDE SEQUENCE [LARGE SCALE GENOMIC DNA]</scope>
    <source>
        <strain evidence="2 3">DSM 19791</strain>
    </source>
</reference>
<dbReference type="Proteomes" id="UP000276029">
    <property type="component" value="Unassembled WGS sequence"/>
</dbReference>
<comment type="caution">
    <text evidence="2">The sequence shown here is derived from an EMBL/GenBank/DDBJ whole genome shotgun (WGS) entry which is preliminary data.</text>
</comment>
<keyword evidence="3" id="KW-1185">Reference proteome</keyword>
<evidence type="ECO:0000313" key="2">
    <source>
        <dbReference type="EMBL" id="RKS88699.1"/>
    </source>
</evidence>
<dbReference type="SUPFAM" id="SSF54427">
    <property type="entry name" value="NTF2-like"/>
    <property type="match status" value="1"/>
</dbReference>
<dbReference type="InterPro" id="IPR032710">
    <property type="entry name" value="NTF2-like_dom_sf"/>
</dbReference>
<sequence length="119" mass="13527">MSHQKSIALLDPVIRQLERFNAHDAEGFASCFTSDARFEQLTGPPVAVGRTEIVQVYTQLFARVPNLRMELIGRMIRDNYVVDHELGEGDSTRGPDGRFETIVAYRVAGDCIDRVWFIR</sequence>
<evidence type="ECO:0000259" key="1">
    <source>
        <dbReference type="Pfam" id="PF12680"/>
    </source>
</evidence>
<dbReference type="Pfam" id="PF12680">
    <property type="entry name" value="SnoaL_2"/>
    <property type="match status" value="1"/>
</dbReference>
<accession>A0ABX9SXR3</accession>